<evidence type="ECO:0000256" key="1">
    <source>
        <dbReference type="ARBA" id="ARBA00022737"/>
    </source>
</evidence>
<dbReference type="InterPro" id="IPR050964">
    <property type="entry name" value="Striated_Muscle_Regulatory"/>
</dbReference>
<dbReference type="InterPro" id="IPR003961">
    <property type="entry name" value="FN3_dom"/>
</dbReference>
<evidence type="ECO:0000259" key="6">
    <source>
        <dbReference type="PROSITE" id="PS50853"/>
    </source>
</evidence>
<feature type="region of interest" description="Disordered" evidence="4">
    <location>
        <begin position="400"/>
        <end position="433"/>
    </location>
</feature>
<feature type="region of interest" description="Disordered" evidence="4">
    <location>
        <begin position="1653"/>
        <end position="1676"/>
    </location>
</feature>
<dbReference type="Gene3D" id="2.60.40.10">
    <property type="entry name" value="Immunoglobulins"/>
    <property type="match status" value="4"/>
</dbReference>
<dbReference type="GO" id="GO:0016798">
    <property type="term" value="F:hydrolase activity, acting on glycosyl bonds"/>
    <property type="evidence" value="ECO:0007669"/>
    <property type="project" value="UniProtKB-KW"/>
</dbReference>
<dbReference type="Pfam" id="PF00041">
    <property type="entry name" value="fn3"/>
    <property type="match status" value="3"/>
</dbReference>
<feature type="domain" description="Fibronectin type-III" evidence="6">
    <location>
        <begin position="1676"/>
        <end position="1772"/>
    </location>
</feature>
<feature type="region of interest" description="Disordered" evidence="4">
    <location>
        <begin position="1"/>
        <end position="31"/>
    </location>
</feature>
<sequence>MRLGRGRNGGADVPDAPTGRRSRRAADPKRRQRLVSAATVTVLGAGLVVAGALYDGVATADVDLNDGGVWVTSQEHMRLGRLNSQVQLLDGGLAARSASFDVLQEGGHVFLVDEGAGVLQQVDPATVLTTTTVSLPGPRQIEMGGDTLAVLDSRSGQLHTAPVLGAGGLADEEREATAALGANAVISVGVDGTTYGVSPGDATLVTVPAGFDPEGEDEPAVAELGIDPARLTDAEIQVSAVGDEPVVLVRDEQDRVTLLRPETEPLELAELADTAQVALQAPSAAARDVVLAARDGLVRVPLGRGEPSVDRVSQPGTPTEPVVVAGCSHGAWAGATGVYQSRCGNGEVVEQPIDKTLTDARLVFRVNRDVVVLNDLVAGTVWLVKDAMEIVENWDDVVPPQAASDDEEESQQQIEEQLPLDREQENRDPIAQDDELGVRAGSTTVLEVLANDTDPDGDLLTVASFDPPGESFGTVRPIMGGRALQVAVADGASGAVAMRYSVSDGRGGEAEAVARVTVVPEEANRPPEQVRPATLTLVSGATGSVNVLDTVMDPDGDDVVVVGASATTDDIVRFTPDGAVTFFDSGVTPGIKPVTVEVYDGTDTAEVELDVDVRPAGALPPTPVFDFVTAIAGEETVVEPLANDTDPGGEAEPLRLADVQQVAGATVVPDYDAGAFRFSADTAQTYYLTYIVVNDAGASATGLIRIDVREPAEAAPVAVQDVGLLPADGQVLVDVLANDEDPSGELLAVRQVDVPEDSGLTVAVLEHRILKITASQDVQTTQRLTYEVSNGESSATGEVVVMQVPPDALVQPPVAQADVANVRAGDFVTIPVLSNDSHPAGLEFELSGELVEEPQAGHLFASGDTLRFRAPEQPQTINAVYEVVDEADQRASAQVTIYVQADDGERNAPPQPLPVESRAFAGERVRIQIPLFGIDPDGDSVQLLGADRAPTKGRIVEVGPTYIDYEAYSRSTGTDTFTYAVRDRMGTYASATARVAVVPPPELNRAPQALDDEVTARPGRVVDVDPIVNDTDPDGDPLYLGDPAFDEVEELEVEQLDSGRLRITTPEQEGTFALPYHVSDQRGGTSTGIITVRVDADAPLQAPVAVDDLVRAITILDQERVTIPVLDNDSDPDGSREDLTVGLEGSPENATVVGDEIQVDVLASRQVLTYSVTDVDGLTSYAFVDVPGLEDSGPVLRTDVDPIVVATGETRELELADYVIAPSGKEVRLTDASSVRATNSDGSSPVVGPTTLTFTSAPTYAGPATLTFEVTDGESAEDPEGLTAVLTLDITVESTENTPPTFDGAAIEVVPAEGPVGLNLRQLSEDPDTGDYNQLDFELVGVPEGIDASLDGPNLTVSAPVDTPRGTAGTIEVTVSDSKAEPVPGVVEVTVAASNRRLASVNDHDLGEIEQGESQSVDVLQGAFNPFPGEPLTVVYARSETGGPEPATDGNTVTVTAGTDFVGRAAVRYAVQDATGDPLRDVEGRITYSVIGVPERPAPPRVEEVRDETVVLTWSAPADNGAPITGYRVEADGVSQECPTTTCTISGLTNDVEYTFTVTATNKVGDSEPSGPSAVARPDVKPERPAAPTLTFGDGQLEVDWTTPVSRGSDVTSYDLQIAPSPGGGQISVGGTSHTWTGLQNGQSYTVRVRAHNDAPDPSEWSEWSAPEVPAGKPEQPVAPVAQRVDSPVNAQITASWTAPADNGDAIASYDVVIRRDGSAFKSFTVPGGQTSFTEDAPAGSDYTVTVAATNKAGTGETSPPSAPVRSFLQPDRVPSVTAEATGTDGQVQLSHQSPADNGDPIRRFEVSVNGGGWSQLPSNKLMTGLNDGSSYTFSVRACNTYCGEASPASAAAVPFGPFGQATMSAKRHGAHDRYIDTVSEQPGATFTWTTPEGNGREVTSVQLKIGNGGWENVPANGSRKIDGDWGTTYQAQIRARRADGEVRTADASVRTIDAPVRRPDPPPPEPSVRMLKGDSTRQPTCTHSSCAFLKFSWADMPSGTYTVRFTASNEPGDGHWRSYTRSLSGSGSWQSPTFRGQPGERVGVCVTGNGVNACDTITW</sequence>
<keyword evidence="2" id="KW-0326">Glycosidase</keyword>
<feature type="region of interest" description="Disordered" evidence="4">
    <location>
        <begin position="1563"/>
        <end position="1588"/>
    </location>
</feature>
<dbReference type="EMBL" id="UETB01000001">
    <property type="protein sequence ID" value="SSA36438.1"/>
    <property type="molecule type" value="Genomic_DNA"/>
</dbReference>
<feature type="domain" description="Fibronectin type-III" evidence="6">
    <location>
        <begin position="1496"/>
        <end position="1583"/>
    </location>
</feature>
<reference evidence="7 8" key="1">
    <citation type="submission" date="2016-10" db="EMBL/GenBank/DDBJ databases">
        <authorList>
            <person name="Cai Z."/>
        </authorList>
    </citation>
    <scope>NUCLEOTIDE SEQUENCE [LARGE SCALE GENOMIC DNA]</scope>
    <source>
        <strain evidence="7 8">CGMCC 1.10826</strain>
    </source>
</reference>
<feature type="region of interest" description="Disordered" evidence="4">
    <location>
        <begin position="1954"/>
        <end position="1977"/>
    </location>
</feature>
<keyword evidence="5" id="KW-0472">Membrane</keyword>
<protein>
    <submittedName>
        <fullName evidence="7">Fibronectin type III domain-containing protein</fullName>
    </submittedName>
</protein>
<organism evidence="7 8">
    <name type="scientific">Georgenia satyanarayanai</name>
    <dbReference type="NCBI Taxonomy" id="860221"/>
    <lineage>
        <taxon>Bacteria</taxon>
        <taxon>Bacillati</taxon>
        <taxon>Actinomycetota</taxon>
        <taxon>Actinomycetes</taxon>
        <taxon>Micrococcales</taxon>
        <taxon>Bogoriellaceae</taxon>
        <taxon>Georgenia</taxon>
    </lineage>
</organism>
<name>A0A2Y8ZYT1_9MICO</name>
<feature type="compositionally biased region" description="Basic and acidic residues" evidence="4">
    <location>
        <begin position="419"/>
        <end position="430"/>
    </location>
</feature>
<dbReference type="SUPFAM" id="SSF49265">
    <property type="entry name" value="Fibronectin type III"/>
    <property type="match status" value="2"/>
</dbReference>
<feature type="compositionally biased region" description="Polar residues" evidence="4">
    <location>
        <begin position="1780"/>
        <end position="1796"/>
    </location>
</feature>
<feature type="region of interest" description="Disordered" evidence="4">
    <location>
        <begin position="1780"/>
        <end position="1801"/>
    </location>
</feature>
<evidence type="ECO:0000313" key="8">
    <source>
        <dbReference type="Proteomes" id="UP000250222"/>
    </source>
</evidence>
<dbReference type="RefSeq" id="WP_110850640.1">
    <property type="nucleotide sequence ID" value="NZ_QKLZ01000001.1"/>
</dbReference>
<dbReference type="PANTHER" id="PTHR13817">
    <property type="entry name" value="TITIN"/>
    <property type="match status" value="1"/>
</dbReference>
<keyword evidence="3" id="KW-0624">Polysaccharide degradation</keyword>
<feature type="domain" description="Fibronectin type-III" evidence="6">
    <location>
        <begin position="1584"/>
        <end position="1672"/>
    </location>
</feature>
<dbReference type="SMART" id="SM00060">
    <property type="entry name" value="FN3"/>
    <property type="match status" value="5"/>
</dbReference>
<gene>
    <name evidence="7" type="ORF">SAMN05216184_10197</name>
</gene>
<proteinExistence type="predicted"/>
<dbReference type="PROSITE" id="PS50853">
    <property type="entry name" value="FN3"/>
    <property type="match status" value="3"/>
</dbReference>
<dbReference type="CDD" id="cd00063">
    <property type="entry name" value="FN3"/>
    <property type="match status" value="4"/>
</dbReference>
<dbReference type="PANTHER" id="PTHR13817:SF73">
    <property type="entry name" value="FIBRONECTIN TYPE-III DOMAIN-CONTAINING PROTEIN"/>
    <property type="match status" value="1"/>
</dbReference>
<keyword evidence="3" id="KW-0119">Carbohydrate metabolism</keyword>
<evidence type="ECO:0000256" key="5">
    <source>
        <dbReference type="SAM" id="Phobius"/>
    </source>
</evidence>
<keyword evidence="2" id="KW-0378">Hydrolase</keyword>
<evidence type="ECO:0000256" key="2">
    <source>
        <dbReference type="ARBA" id="ARBA00023295"/>
    </source>
</evidence>
<dbReference type="NCBIfam" id="NF012211">
    <property type="entry name" value="tand_rpt_95"/>
    <property type="match status" value="1"/>
</dbReference>
<dbReference type="InterPro" id="IPR036116">
    <property type="entry name" value="FN3_sf"/>
</dbReference>
<evidence type="ECO:0000256" key="3">
    <source>
        <dbReference type="ARBA" id="ARBA00023326"/>
    </source>
</evidence>
<evidence type="ECO:0000256" key="4">
    <source>
        <dbReference type="SAM" id="MobiDB-lite"/>
    </source>
</evidence>
<evidence type="ECO:0000313" key="7">
    <source>
        <dbReference type="EMBL" id="SSA36438.1"/>
    </source>
</evidence>
<keyword evidence="5" id="KW-1133">Transmembrane helix</keyword>
<dbReference type="GO" id="GO:0000272">
    <property type="term" value="P:polysaccharide catabolic process"/>
    <property type="evidence" value="ECO:0007669"/>
    <property type="project" value="UniProtKB-KW"/>
</dbReference>
<keyword evidence="5" id="KW-0812">Transmembrane</keyword>
<dbReference type="Proteomes" id="UP000250222">
    <property type="component" value="Unassembled WGS sequence"/>
</dbReference>
<keyword evidence="8" id="KW-1185">Reference proteome</keyword>
<dbReference type="OrthoDB" id="5241356at2"/>
<dbReference type="Pfam" id="PF17963">
    <property type="entry name" value="Big_9"/>
    <property type="match status" value="6"/>
</dbReference>
<dbReference type="InterPro" id="IPR013783">
    <property type="entry name" value="Ig-like_fold"/>
</dbReference>
<keyword evidence="1" id="KW-0677">Repeat</keyword>
<dbReference type="PRINTS" id="PR00014">
    <property type="entry name" value="FNTYPEIII"/>
</dbReference>
<feature type="transmembrane region" description="Helical" evidence="5">
    <location>
        <begin position="34"/>
        <end position="54"/>
    </location>
</feature>
<accession>A0A2Y8ZYT1</accession>